<dbReference type="STRING" id="493475.GARC_3437"/>
<dbReference type="InterPro" id="IPR020010">
    <property type="entry name" value="CHP03503"/>
</dbReference>
<protein>
    <recommendedName>
        <fullName evidence="6">TIGR03503 family protein</fullName>
    </recommendedName>
</protein>
<feature type="chain" id="PRO_5003900755" description="TIGR03503 family protein" evidence="3">
    <location>
        <begin position="24"/>
        <end position="499"/>
    </location>
</feature>
<feature type="region of interest" description="Disordered" evidence="1">
    <location>
        <begin position="474"/>
        <end position="499"/>
    </location>
</feature>
<evidence type="ECO:0008006" key="6">
    <source>
        <dbReference type="Google" id="ProtNLM"/>
    </source>
</evidence>
<evidence type="ECO:0000256" key="3">
    <source>
        <dbReference type="SAM" id="SignalP"/>
    </source>
</evidence>
<keyword evidence="3" id="KW-0732">Signal</keyword>
<reference evidence="4 5" key="1">
    <citation type="journal article" date="2017" name="Antonie Van Leeuwenhoek">
        <title>Rhizobium rhizosphaerae sp. nov., a novel species isolated from rice rhizosphere.</title>
        <authorList>
            <person name="Zhao J.J."/>
            <person name="Zhang J."/>
            <person name="Zhang R.J."/>
            <person name="Zhang C.W."/>
            <person name="Yin H.Q."/>
            <person name="Zhang X.X."/>
        </authorList>
    </citation>
    <scope>NUCLEOTIDE SEQUENCE [LARGE SCALE GENOMIC DNA]</scope>
    <source>
        <strain evidence="4 5">BSs20135</strain>
    </source>
</reference>
<feature type="transmembrane region" description="Helical" evidence="2">
    <location>
        <begin position="409"/>
        <end position="433"/>
    </location>
</feature>
<name>K6ZAD5_9ALTE</name>
<evidence type="ECO:0000313" key="5">
    <source>
        <dbReference type="Proteomes" id="UP000006327"/>
    </source>
</evidence>
<dbReference type="Proteomes" id="UP000006327">
    <property type="component" value="Unassembled WGS sequence"/>
</dbReference>
<evidence type="ECO:0000313" key="4">
    <source>
        <dbReference type="EMBL" id="GAC20395.1"/>
    </source>
</evidence>
<dbReference type="NCBIfam" id="TIGR03503">
    <property type="entry name" value="TIGR03503 family protein"/>
    <property type="match status" value="1"/>
</dbReference>
<feature type="compositionally biased region" description="Basic and acidic residues" evidence="1">
    <location>
        <begin position="474"/>
        <end position="486"/>
    </location>
</feature>
<feature type="compositionally biased region" description="Polar residues" evidence="1">
    <location>
        <begin position="28"/>
        <end position="38"/>
    </location>
</feature>
<keyword evidence="2" id="KW-1133">Transmembrane helix</keyword>
<dbReference type="AlphaFoldDB" id="K6ZAD5"/>
<dbReference type="EMBL" id="BAEO01000052">
    <property type="protein sequence ID" value="GAC20395.1"/>
    <property type="molecule type" value="Genomic_DNA"/>
</dbReference>
<keyword evidence="2" id="KW-0472">Membrane</keyword>
<dbReference type="eggNOG" id="COG2304">
    <property type="taxonomic scope" value="Bacteria"/>
</dbReference>
<proteinExistence type="predicted"/>
<keyword evidence="5" id="KW-1185">Reference proteome</keyword>
<evidence type="ECO:0000256" key="2">
    <source>
        <dbReference type="SAM" id="Phobius"/>
    </source>
</evidence>
<evidence type="ECO:0000256" key="1">
    <source>
        <dbReference type="SAM" id="MobiDB-lite"/>
    </source>
</evidence>
<dbReference type="OrthoDB" id="798937at2"/>
<dbReference type="RefSeq" id="WP_007622276.1">
    <property type="nucleotide sequence ID" value="NZ_BAEO01000052.1"/>
</dbReference>
<gene>
    <name evidence="4" type="ORF">GARC_3437</name>
</gene>
<sequence>MSKQVVSALILWLFAYISLSVQAIPQSTQDSAPSSNDQDISEGEGSPLTQLGTEYQNGIELLQNRFRIDYEVDEITMIFFRKFGSAPIVLVRPDGTKIFQSSADGENVFWFDSATYDMISIKNPKPGPWQAVGQITPESRVMVISDLALHADPLPKIIFSGEILKQTAYLTNNGIPIDYTAFRDVVELAISLSSTNNPNFNNFGANTEIVAFFEDNGKGMDERPLDGIFTGQFNLAIADGEWIPTFTVSTPMFTREQVDPNIMLLANPIKVDIDLDGGGDGYHKLTIDAQREYVDMSTLLIDGKVRFPNGDIQNFSITEMSADVREYLIVNYEYGVYRVKLTAYGNTIEGREFILDVPEFSFLTEEPEPVVVPADIGGDATLIDNTTEKSAMPVQTIPMAEEKMSTSTLVSLIVGINLFILLVGGAAIWWLTLDKKPDFKLKKKTKTPIAAKGTEKDIEKVGFFAKIFKRKSKELATDKKPKKESDSDSEFMDLTIPKE</sequence>
<comment type="caution">
    <text evidence="4">The sequence shown here is derived from an EMBL/GenBank/DDBJ whole genome shotgun (WGS) entry which is preliminary data.</text>
</comment>
<keyword evidence="2" id="KW-0812">Transmembrane</keyword>
<feature type="signal peptide" evidence="3">
    <location>
        <begin position="1"/>
        <end position="23"/>
    </location>
</feature>
<feature type="region of interest" description="Disordered" evidence="1">
    <location>
        <begin position="28"/>
        <end position="49"/>
    </location>
</feature>
<accession>K6ZAD5</accession>
<organism evidence="4 5">
    <name type="scientific">Paraglaciecola arctica BSs20135</name>
    <dbReference type="NCBI Taxonomy" id="493475"/>
    <lineage>
        <taxon>Bacteria</taxon>
        <taxon>Pseudomonadati</taxon>
        <taxon>Pseudomonadota</taxon>
        <taxon>Gammaproteobacteria</taxon>
        <taxon>Alteromonadales</taxon>
        <taxon>Alteromonadaceae</taxon>
        <taxon>Paraglaciecola</taxon>
    </lineage>
</organism>